<feature type="region of interest" description="Disordered" evidence="1">
    <location>
        <begin position="118"/>
        <end position="137"/>
    </location>
</feature>
<dbReference type="EMBL" id="JAFEKC020000024">
    <property type="protein sequence ID" value="KAK0507341.1"/>
    <property type="molecule type" value="Genomic_DNA"/>
</dbReference>
<evidence type="ECO:0000313" key="2">
    <source>
        <dbReference type="EMBL" id="KAK0507341.1"/>
    </source>
</evidence>
<accession>A0AA39U420</accession>
<evidence type="ECO:0000313" key="3">
    <source>
        <dbReference type="Proteomes" id="UP001166286"/>
    </source>
</evidence>
<keyword evidence="3" id="KW-1185">Reference proteome</keyword>
<comment type="caution">
    <text evidence="2">The sequence shown here is derived from an EMBL/GenBank/DDBJ whole genome shotgun (WGS) entry which is preliminary data.</text>
</comment>
<gene>
    <name evidence="2" type="ORF">JMJ35_010379</name>
</gene>
<evidence type="ECO:0000256" key="1">
    <source>
        <dbReference type="SAM" id="MobiDB-lite"/>
    </source>
</evidence>
<sequence>MANTAEMSKTDEMSNNDEMANIAEMPTHHYLHNSKSTPCLSDTSRSFPYMSEFMTDMYMDIVIKEYNNPEPGTSRDQEYNTGPNTVASPDQEFNTYPNAMVASPDQEFNTSPKTVRPYFQEHNDPQPGASQDREFNNSLKTPLDDVEKLQAEIALLEEMKKAHTEKGLSTTMRTAVDARILELRRHADPLVEMLKEKAARGEDVGAGGTVVQWRFATFPSEVQNKHLYQEVPAGHHVE</sequence>
<reference evidence="2" key="1">
    <citation type="submission" date="2023-03" db="EMBL/GenBank/DDBJ databases">
        <title>Complete genome of Cladonia borealis.</title>
        <authorList>
            <person name="Park H."/>
        </authorList>
    </citation>
    <scope>NUCLEOTIDE SEQUENCE</scope>
    <source>
        <strain evidence="2">ANT050790</strain>
    </source>
</reference>
<protein>
    <submittedName>
        <fullName evidence="2">Uncharacterized protein</fullName>
    </submittedName>
</protein>
<name>A0AA39U420_9LECA</name>
<dbReference type="Proteomes" id="UP001166286">
    <property type="component" value="Unassembled WGS sequence"/>
</dbReference>
<proteinExistence type="predicted"/>
<organism evidence="2 3">
    <name type="scientific">Cladonia borealis</name>
    <dbReference type="NCBI Taxonomy" id="184061"/>
    <lineage>
        <taxon>Eukaryota</taxon>
        <taxon>Fungi</taxon>
        <taxon>Dikarya</taxon>
        <taxon>Ascomycota</taxon>
        <taxon>Pezizomycotina</taxon>
        <taxon>Lecanoromycetes</taxon>
        <taxon>OSLEUM clade</taxon>
        <taxon>Lecanoromycetidae</taxon>
        <taxon>Lecanorales</taxon>
        <taxon>Lecanorineae</taxon>
        <taxon>Cladoniaceae</taxon>
        <taxon>Cladonia</taxon>
    </lineage>
</organism>
<dbReference type="AlphaFoldDB" id="A0AA39U420"/>